<name>C4K675_HAMD5</name>
<gene>
    <name evidence="2" type="ordered locus">HDEF_1442</name>
</gene>
<evidence type="ECO:0000313" key="2">
    <source>
        <dbReference type="EMBL" id="ACQ68068.1"/>
    </source>
</evidence>
<evidence type="ECO:0000256" key="1">
    <source>
        <dbReference type="SAM" id="Phobius"/>
    </source>
</evidence>
<sequence length="53" mass="5782">MKHLIIDIFGLAGFGLLSAGVYLQFGLPCSLMFSGTLMLAWALLAAMRRRHAT</sequence>
<dbReference type="KEGG" id="hde:HDEF_1442"/>
<protein>
    <submittedName>
        <fullName evidence="2">Conserved hypothetical phage protein</fullName>
    </submittedName>
</protein>
<dbReference type="HOGENOM" id="CLU_213804_0_0_6"/>
<keyword evidence="1" id="KW-0472">Membrane</keyword>
<keyword evidence="1" id="KW-1133">Transmembrane helix</keyword>
<accession>C4K675</accession>
<dbReference type="RefSeq" id="WP_015873845.1">
    <property type="nucleotide sequence ID" value="NC_012751.1"/>
</dbReference>
<dbReference type="GeneID" id="300785726"/>
<dbReference type="Proteomes" id="UP000002334">
    <property type="component" value="Chromosome"/>
</dbReference>
<proteinExistence type="predicted"/>
<dbReference type="STRING" id="572265.HDEF_1442"/>
<keyword evidence="1" id="KW-0812">Transmembrane</keyword>
<keyword evidence="3" id="KW-1185">Reference proteome</keyword>
<dbReference type="EMBL" id="CP001277">
    <property type="protein sequence ID" value="ACQ68068.1"/>
    <property type="molecule type" value="Genomic_DNA"/>
</dbReference>
<organism evidence="2 3">
    <name type="scientific">Hamiltonella defensa subsp. Acyrthosiphon pisum (strain 5AT)</name>
    <dbReference type="NCBI Taxonomy" id="572265"/>
    <lineage>
        <taxon>Bacteria</taxon>
        <taxon>Pseudomonadati</taxon>
        <taxon>Pseudomonadota</taxon>
        <taxon>Gammaproteobacteria</taxon>
        <taxon>Enterobacterales</taxon>
        <taxon>Enterobacteriaceae</taxon>
        <taxon>aphid secondary symbionts</taxon>
        <taxon>Candidatus Williamhamiltonella</taxon>
    </lineage>
</organism>
<feature type="transmembrane region" description="Helical" evidence="1">
    <location>
        <begin position="31"/>
        <end position="47"/>
    </location>
</feature>
<evidence type="ECO:0000313" key="3">
    <source>
        <dbReference type="Proteomes" id="UP000002334"/>
    </source>
</evidence>
<dbReference type="AlphaFoldDB" id="C4K675"/>
<reference evidence="2 3" key="1">
    <citation type="journal article" date="2009" name="Proc. Natl. Acad. Sci. U.S.A.">
        <title>Hamiltonella defensa, genome evolution of protective bacterial endosymbiont from pathogenic ancestors.</title>
        <authorList>
            <person name="Degnan P.H."/>
            <person name="Yu Y."/>
            <person name="Sisneros N."/>
            <person name="Wing R.A."/>
            <person name="Moran N.A."/>
        </authorList>
    </citation>
    <scope>NUCLEOTIDE SEQUENCE [LARGE SCALE GENOMIC DNA]</scope>
    <source>
        <strain evidence="3">5AT</strain>
    </source>
</reference>